<evidence type="ECO:0000313" key="2">
    <source>
        <dbReference type="Proteomes" id="UP000823388"/>
    </source>
</evidence>
<proteinExistence type="predicted"/>
<organism evidence="1 2">
    <name type="scientific">Panicum virgatum</name>
    <name type="common">Blackwell switchgrass</name>
    <dbReference type="NCBI Taxonomy" id="38727"/>
    <lineage>
        <taxon>Eukaryota</taxon>
        <taxon>Viridiplantae</taxon>
        <taxon>Streptophyta</taxon>
        <taxon>Embryophyta</taxon>
        <taxon>Tracheophyta</taxon>
        <taxon>Spermatophyta</taxon>
        <taxon>Magnoliopsida</taxon>
        <taxon>Liliopsida</taxon>
        <taxon>Poales</taxon>
        <taxon>Poaceae</taxon>
        <taxon>PACMAD clade</taxon>
        <taxon>Panicoideae</taxon>
        <taxon>Panicodae</taxon>
        <taxon>Paniceae</taxon>
        <taxon>Panicinae</taxon>
        <taxon>Panicum</taxon>
        <taxon>Panicum sect. Hiantes</taxon>
    </lineage>
</organism>
<sequence>MKEEVLPTPVPFGFRLSIAQEGSESKAGAGKRRKKKVLRLEKAYIDFLTENSLPPPYQPLPSFDRRFNELQESHAAKQTADIEECDNILKQYAEYGCAYVEIEFTDDEKDEGFAG</sequence>
<evidence type="ECO:0000313" key="1">
    <source>
        <dbReference type="EMBL" id="KAG2579643.1"/>
    </source>
</evidence>
<keyword evidence="2" id="KW-1185">Reference proteome</keyword>
<comment type="caution">
    <text evidence="1">The sequence shown here is derived from an EMBL/GenBank/DDBJ whole genome shotgun (WGS) entry which is preliminary data.</text>
</comment>
<dbReference type="EMBL" id="CM029048">
    <property type="protein sequence ID" value="KAG2579643.1"/>
    <property type="molecule type" value="Genomic_DNA"/>
</dbReference>
<protein>
    <submittedName>
        <fullName evidence="1">Uncharacterized protein</fullName>
    </submittedName>
</protein>
<dbReference type="Proteomes" id="UP000823388">
    <property type="component" value="Chromosome 6N"/>
</dbReference>
<gene>
    <name evidence="1" type="ORF">PVAP13_6NG266400</name>
</gene>
<dbReference type="AlphaFoldDB" id="A0A8T0R3T8"/>
<reference evidence="1" key="1">
    <citation type="submission" date="2020-05" db="EMBL/GenBank/DDBJ databases">
        <title>WGS assembly of Panicum virgatum.</title>
        <authorList>
            <person name="Lovell J.T."/>
            <person name="Jenkins J."/>
            <person name="Shu S."/>
            <person name="Juenger T.E."/>
            <person name="Schmutz J."/>
        </authorList>
    </citation>
    <scope>NUCLEOTIDE SEQUENCE</scope>
    <source>
        <strain evidence="1">AP13</strain>
    </source>
</reference>
<name>A0A8T0R3T8_PANVG</name>
<accession>A0A8T0R3T8</accession>